<keyword evidence="1" id="KW-1133">Transmembrane helix</keyword>
<proteinExistence type="predicted"/>
<protein>
    <submittedName>
        <fullName evidence="2">Uncharacterized protein</fullName>
    </submittedName>
</protein>
<gene>
    <name evidence="2" type="ORF">DC041_0002350</name>
</gene>
<keyword evidence="3" id="KW-1185">Reference proteome</keyword>
<accession>A0A430QSI3</accession>
<name>A0A430QSI3_SCHBO</name>
<keyword evidence="1" id="KW-0812">Transmembrane</keyword>
<feature type="transmembrane region" description="Helical" evidence="1">
    <location>
        <begin position="39"/>
        <end position="58"/>
    </location>
</feature>
<evidence type="ECO:0000256" key="1">
    <source>
        <dbReference type="SAM" id="Phobius"/>
    </source>
</evidence>
<dbReference type="AlphaFoldDB" id="A0A430QSI3"/>
<organism evidence="2 3">
    <name type="scientific">Schistosoma bovis</name>
    <name type="common">Blood fluke</name>
    <dbReference type="NCBI Taxonomy" id="6184"/>
    <lineage>
        <taxon>Eukaryota</taxon>
        <taxon>Metazoa</taxon>
        <taxon>Spiralia</taxon>
        <taxon>Lophotrochozoa</taxon>
        <taxon>Platyhelminthes</taxon>
        <taxon>Trematoda</taxon>
        <taxon>Digenea</taxon>
        <taxon>Strigeidida</taxon>
        <taxon>Schistosomatoidea</taxon>
        <taxon>Schistosomatidae</taxon>
        <taxon>Schistosoma</taxon>
    </lineage>
</organism>
<comment type="caution">
    <text evidence="2">The sequence shown here is derived from an EMBL/GenBank/DDBJ whole genome shotgun (WGS) entry which is preliminary data.</text>
</comment>
<sequence length="71" mass="8709">MHFSNKQSYVLIIISRCYYRLIRQLVKLLLLSKFYTNDFTLLVYIMSIYTFHVIHHYLKSLSRIFSKLLFI</sequence>
<dbReference type="Proteomes" id="UP000290809">
    <property type="component" value="Unassembled WGS sequence"/>
</dbReference>
<keyword evidence="1" id="KW-0472">Membrane</keyword>
<evidence type="ECO:0000313" key="3">
    <source>
        <dbReference type="Proteomes" id="UP000290809"/>
    </source>
</evidence>
<reference evidence="2 3" key="1">
    <citation type="journal article" date="2019" name="PLoS Pathog.">
        <title>Genome sequence of the bovine parasite Schistosoma bovis Tanzania.</title>
        <authorList>
            <person name="Oey H."/>
            <person name="Zakrzewski M."/>
            <person name="Gobert G."/>
            <person name="Gravermann K."/>
            <person name="Stoye J."/>
            <person name="Jones M."/>
            <person name="Mcmanus D."/>
            <person name="Krause L."/>
        </authorList>
    </citation>
    <scope>NUCLEOTIDE SEQUENCE [LARGE SCALE GENOMIC DNA]</scope>
    <source>
        <strain evidence="2 3">TAN1997</strain>
    </source>
</reference>
<evidence type="ECO:0000313" key="2">
    <source>
        <dbReference type="EMBL" id="RTG90652.1"/>
    </source>
</evidence>
<dbReference type="EMBL" id="QMKO01001435">
    <property type="protein sequence ID" value="RTG90652.1"/>
    <property type="molecule type" value="Genomic_DNA"/>
</dbReference>